<name>A0A4R6SSJ3_9SPHI</name>
<reference evidence="1 2" key="1">
    <citation type="submission" date="2019-03" db="EMBL/GenBank/DDBJ databases">
        <title>Genomic Encyclopedia of Archaeal and Bacterial Type Strains, Phase II (KMG-II): from individual species to whole genera.</title>
        <authorList>
            <person name="Goeker M."/>
        </authorList>
    </citation>
    <scope>NUCLEOTIDE SEQUENCE [LARGE SCALE GENOMIC DNA]</scope>
    <source>
        <strain evidence="1 2">DSM 19035</strain>
    </source>
</reference>
<dbReference type="Proteomes" id="UP000295620">
    <property type="component" value="Unassembled WGS sequence"/>
</dbReference>
<proteinExistence type="predicted"/>
<evidence type="ECO:0000313" key="2">
    <source>
        <dbReference type="Proteomes" id="UP000295620"/>
    </source>
</evidence>
<evidence type="ECO:0000313" key="1">
    <source>
        <dbReference type="EMBL" id="TDQ08267.1"/>
    </source>
</evidence>
<organism evidence="1 2">
    <name type="scientific">Pedobacter metabolipauper</name>
    <dbReference type="NCBI Taxonomy" id="425513"/>
    <lineage>
        <taxon>Bacteria</taxon>
        <taxon>Pseudomonadati</taxon>
        <taxon>Bacteroidota</taxon>
        <taxon>Sphingobacteriia</taxon>
        <taxon>Sphingobacteriales</taxon>
        <taxon>Sphingobacteriaceae</taxon>
        <taxon>Pedobacter</taxon>
    </lineage>
</organism>
<dbReference type="RefSeq" id="WP_262712170.1">
    <property type="nucleotide sequence ID" value="NZ_SNYC01000005.1"/>
</dbReference>
<protein>
    <submittedName>
        <fullName evidence="1">Uncharacterized protein</fullName>
    </submittedName>
</protein>
<gene>
    <name evidence="1" type="ORF">ATK78_2775</name>
</gene>
<sequence>MNLFKGLEINFFSPFYYSRYAYTAAYKRLFMVELMAGVSEINAF</sequence>
<dbReference type="EMBL" id="SNYC01000005">
    <property type="protein sequence ID" value="TDQ08267.1"/>
    <property type="molecule type" value="Genomic_DNA"/>
</dbReference>
<dbReference type="AlphaFoldDB" id="A0A4R6SSJ3"/>
<comment type="caution">
    <text evidence="1">The sequence shown here is derived from an EMBL/GenBank/DDBJ whole genome shotgun (WGS) entry which is preliminary data.</text>
</comment>
<keyword evidence="2" id="KW-1185">Reference proteome</keyword>
<accession>A0A4R6SSJ3</accession>